<protein>
    <submittedName>
        <fullName evidence="2">Uncharacterized protein</fullName>
    </submittedName>
</protein>
<keyword evidence="3" id="KW-1185">Reference proteome</keyword>
<feature type="transmembrane region" description="Helical" evidence="1">
    <location>
        <begin position="60"/>
        <end position="81"/>
    </location>
</feature>
<keyword evidence="1" id="KW-1133">Transmembrane helix</keyword>
<accession>A0A397UX26</accession>
<sequence length="84" mass="9849">MESNPIIQGHWELMKQLLHDEQIQGVITDLNKLEDVWALVRTWNNSLFIYDLGVLLPLRLTFLLLNNYILHNIILLAFMCLSNT</sequence>
<gene>
    <name evidence="2" type="ORF">C2G38_2094871</name>
</gene>
<evidence type="ECO:0000313" key="3">
    <source>
        <dbReference type="Proteomes" id="UP000266673"/>
    </source>
</evidence>
<organism evidence="2 3">
    <name type="scientific">Gigaspora rosea</name>
    <dbReference type="NCBI Taxonomy" id="44941"/>
    <lineage>
        <taxon>Eukaryota</taxon>
        <taxon>Fungi</taxon>
        <taxon>Fungi incertae sedis</taxon>
        <taxon>Mucoromycota</taxon>
        <taxon>Glomeromycotina</taxon>
        <taxon>Glomeromycetes</taxon>
        <taxon>Diversisporales</taxon>
        <taxon>Gigasporaceae</taxon>
        <taxon>Gigaspora</taxon>
    </lineage>
</organism>
<evidence type="ECO:0000313" key="2">
    <source>
        <dbReference type="EMBL" id="RIB14794.1"/>
    </source>
</evidence>
<dbReference type="AlphaFoldDB" id="A0A397UX26"/>
<reference evidence="2 3" key="1">
    <citation type="submission" date="2018-06" db="EMBL/GenBank/DDBJ databases">
        <title>Comparative genomics reveals the genomic features of Rhizophagus irregularis, R. cerebriforme, R. diaphanum and Gigaspora rosea, and their symbiotic lifestyle signature.</title>
        <authorList>
            <person name="Morin E."/>
            <person name="San Clemente H."/>
            <person name="Chen E.C.H."/>
            <person name="De La Providencia I."/>
            <person name="Hainaut M."/>
            <person name="Kuo A."/>
            <person name="Kohler A."/>
            <person name="Murat C."/>
            <person name="Tang N."/>
            <person name="Roy S."/>
            <person name="Loubradou J."/>
            <person name="Henrissat B."/>
            <person name="Grigoriev I.V."/>
            <person name="Corradi N."/>
            <person name="Roux C."/>
            <person name="Martin F.M."/>
        </authorList>
    </citation>
    <scope>NUCLEOTIDE SEQUENCE [LARGE SCALE GENOMIC DNA]</scope>
    <source>
        <strain evidence="2 3">DAOM 194757</strain>
    </source>
</reference>
<evidence type="ECO:0000256" key="1">
    <source>
        <dbReference type="SAM" id="Phobius"/>
    </source>
</evidence>
<dbReference type="Proteomes" id="UP000266673">
    <property type="component" value="Unassembled WGS sequence"/>
</dbReference>
<comment type="caution">
    <text evidence="2">The sequence shown here is derived from an EMBL/GenBank/DDBJ whole genome shotgun (WGS) entry which is preliminary data.</text>
</comment>
<keyword evidence="1" id="KW-0812">Transmembrane</keyword>
<keyword evidence="1" id="KW-0472">Membrane</keyword>
<proteinExistence type="predicted"/>
<name>A0A397UX26_9GLOM</name>
<dbReference type="EMBL" id="QKWP01000795">
    <property type="protein sequence ID" value="RIB14794.1"/>
    <property type="molecule type" value="Genomic_DNA"/>
</dbReference>